<dbReference type="Gene3D" id="2.60.40.3440">
    <property type="match status" value="1"/>
</dbReference>
<dbReference type="Proteomes" id="UP001215231">
    <property type="component" value="Chromosome"/>
</dbReference>
<name>A0ABY7VKZ8_9GAMM</name>
<dbReference type="RefSeq" id="WP_274054834.1">
    <property type="nucleotide sequence ID" value="NZ_CP059693.1"/>
</dbReference>
<organism evidence="1 2">
    <name type="scientific">Thalassomonas haliotis</name>
    <dbReference type="NCBI Taxonomy" id="485448"/>
    <lineage>
        <taxon>Bacteria</taxon>
        <taxon>Pseudomonadati</taxon>
        <taxon>Pseudomonadota</taxon>
        <taxon>Gammaproteobacteria</taxon>
        <taxon>Alteromonadales</taxon>
        <taxon>Colwelliaceae</taxon>
        <taxon>Thalassomonas</taxon>
    </lineage>
</organism>
<evidence type="ECO:0000313" key="1">
    <source>
        <dbReference type="EMBL" id="WDE14281.1"/>
    </source>
</evidence>
<protein>
    <submittedName>
        <fullName evidence="1">Ig-like domain-containing protein</fullName>
    </submittedName>
</protein>
<dbReference type="EMBL" id="CP059693">
    <property type="protein sequence ID" value="WDE14281.1"/>
    <property type="molecule type" value="Genomic_DNA"/>
</dbReference>
<keyword evidence="2" id="KW-1185">Reference proteome</keyword>
<dbReference type="Pfam" id="PF17963">
    <property type="entry name" value="Big_9"/>
    <property type="match status" value="1"/>
</dbReference>
<proteinExistence type="predicted"/>
<evidence type="ECO:0000313" key="2">
    <source>
        <dbReference type="Proteomes" id="UP001215231"/>
    </source>
</evidence>
<reference evidence="1 2" key="1">
    <citation type="journal article" date="2022" name="Mar. Drugs">
        <title>Bioassay-Guided Fractionation Leads to the Detection of Cholic Acid Generated by the Rare Thalassomonas sp.</title>
        <authorList>
            <person name="Pheiffer F."/>
            <person name="Schneider Y.K."/>
            <person name="Hansen E.H."/>
            <person name="Andersen J.H."/>
            <person name="Isaksson J."/>
            <person name="Busche T."/>
            <person name="R C."/>
            <person name="Kalinowski J."/>
            <person name="Zyl L.V."/>
            <person name="Trindade M."/>
        </authorList>
    </citation>
    <scope>NUCLEOTIDE SEQUENCE [LARGE SCALE GENOMIC DNA]</scope>
    <source>
        <strain evidence="1 2">A5K-61T</strain>
    </source>
</reference>
<gene>
    <name evidence="1" type="ORF">H3N35_13180</name>
</gene>
<accession>A0ABY7VKZ8</accession>
<sequence length="175" mass="19387">MIYLQRINKLKWYQVLARSAVLVLLSACNKGQKDSQAGPINQAPQVMAQAFSSQTEVVIRDKLVAQDPESQALRFTLVRAPALGQIFLAADGSFHYIPNEETTGSDSFTFNVSDGVNPEVSARATIVITALRVNLSTFSRYAFTQQENDAPLKVNGRVFIDDIDSSEFYADLFVF</sequence>